<reference evidence="1 2" key="1">
    <citation type="submission" date="2019-07" db="EMBL/GenBank/DDBJ databases">
        <authorList>
            <person name="Kim J."/>
        </authorList>
    </citation>
    <scope>NUCLEOTIDE SEQUENCE [LARGE SCALE GENOMIC DNA]</scope>
    <source>
        <strain evidence="1 2">N4</strain>
    </source>
</reference>
<organism evidence="1 2">
    <name type="scientific">Paenibacillus agilis</name>
    <dbReference type="NCBI Taxonomy" id="3020863"/>
    <lineage>
        <taxon>Bacteria</taxon>
        <taxon>Bacillati</taxon>
        <taxon>Bacillota</taxon>
        <taxon>Bacilli</taxon>
        <taxon>Bacillales</taxon>
        <taxon>Paenibacillaceae</taxon>
        <taxon>Paenibacillus</taxon>
    </lineage>
</organism>
<proteinExistence type="predicted"/>
<dbReference type="EMBL" id="VNJK01000001">
    <property type="protein sequence ID" value="TVX93718.1"/>
    <property type="molecule type" value="Genomic_DNA"/>
</dbReference>
<dbReference type="RefSeq" id="WP_144990473.1">
    <property type="nucleotide sequence ID" value="NZ_VNJK01000001.1"/>
</dbReference>
<dbReference type="Proteomes" id="UP000318102">
    <property type="component" value="Unassembled WGS sequence"/>
</dbReference>
<comment type="caution">
    <text evidence="1">The sequence shown here is derived from an EMBL/GenBank/DDBJ whole genome shotgun (WGS) entry which is preliminary data.</text>
</comment>
<keyword evidence="2" id="KW-1185">Reference proteome</keyword>
<evidence type="ECO:0000313" key="1">
    <source>
        <dbReference type="EMBL" id="TVX93718.1"/>
    </source>
</evidence>
<protein>
    <submittedName>
        <fullName evidence="1">Uncharacterized protein</fullName>
    </submittedName>
</protein>
<dbReference type="OrthoDB" id="2721244at2"/>
<name>A0A559J1F2_9BACL</name>
<evidence type="ECO:0000313" key="2">
    <source>
        <dbReference type="Proteomes" id="UP000318102"/>
    </source>
</evidence>
<dbReference type="AlphaFoldDB" id="A0A559J1F2"/>
<accession>A0A559J1F2</accession>
<sequence length="95" mass="11098">MTGYTEFKSIELKALFRKVDVVEQNITADILHKNNWIATLTFNLRENTVHTAGSFDDVQHLRKHGIDELFIISRVKERALTIIYNKVTQLEVFHI</sequence>
<gene>
    <name evidence="1" type="ORF">FPZ44_12010</name>
</gene>